<evidence type="ECO:0000256" key="6">
    <source>
        <dbReference type="ARBA" id="ARBA00022475"/>
    </source>
</evidence>
<keyword evidence="8 12" id="KW-0812">Transmembrane</keyword>
<comment type="caution">
    <text evidence="13">The sequence shown here is derived from an EMBL/GenBank/DDBJ whole genome shotgun (WGS) entry which is preliminary data.</text>
</comment>
<dbReference type="RefSeq" id="WP_368375788.1">
    <property type="nucleotide sequence ID" value="NZ_JBFRYB010000001.1"/>
</dbReference>
<evidence type="ECO:0000256" key="3">
    <source>
        <dbReference type="ARBA" id="ARBA00008741"/>
    </source>
</evidence>
<name>A0ABV3TWR8_9GAMM</name>
<dbReference type="NCBIfam" id="TIGR03141">
    <property type="entry name" value="cytochro_ccmD"/>
    <property type="match status" value="1"/>
</dbReference>
<evidence type="ECO:0000256" key="8">
    <source>
        <dbReference type="ARBA" id="ARBA00022692"/>
    </source>
</evidence>
<dbReference type="PANTHER" id="PTHR37531">
    <property type="entry name" value="HEME EXPORTER PROTEIN D"/>
    <property type="match status" value="1"/>
</dbReference>
<evidence type="ECO:0000256" key="1">
    <source>
        <dbReference type="ARBA" id="ARBA00002442"/>
    </source>
</evidence>
<evidence type="ECO:0000256" key="11">
    <source>
        <dbReference type="ARBA" id="ARBA00023136"/>
    </source>
</evidence>
<proteinExistence type="inferred from homology"/>
<dbReference type="InterPro" id="IPR007078">
    <property type="entry name" value="Haem_export_protD_CcmD"/>
</dbReference>
<evidence type="ECO:0000256" key="9">
    <source>
        <dbReference type="ARBA" id="ARBA00022748"/>
    </source>
</evidence>
<keyword evidence="10 12" id="KW-1133">Transmembrane helix</keyword>
<evidence type="ECO:0000256" key="5">
    <source>
        <dbReference type="ARBA" id="ARBA00022448"/>
    </source>
</evidence>
<feature type="transmembrane region" description="Helical" evidence="12">
    <location>
        <begin position="18"/>
        <end position="37"/>
    </location>
</feature>
<evidence type="ECO:0000256" key="2">
    <source>
        <dbReference type="ARBA" id="ARBA00004377"/>
    </source>
</evidence>
<evidence type="ECO:0000313" key="14">
    <source>
        <dbReference type="Proteomes" id="UP001557484"/>
    </source>
</evidence>
<dbReference type="InterPro" id="IPR052075">
    <property type="entry name" value="Heme_exporter_D"/>
</dbReference>
<gene>
    <name evidence="13" type="primary">ccmD</name>
    <name evidence="13" type="ORF">AB4875_09310</name>
</gene>
<evidence type="ECO:0000256" key="4">
    <source>
        <dbReference type="ARBA" id="ARBA00016461"/>
    </source>
</evidence>
<protein>
    <recommendedName>
        <fullName evidence="4 12">Heme exporter protein D</fullName>
    </recommendedName>
</protein>
<dbReference type="Proteomes" id="UP001557484">
    <property type="component" value="Unassembled WGS sequence"/>
</dbReference>
<keyword evidence="7 12" id="KW-0997">Cell inner membrane</keyword>
<keyword evidence="5 12" id="KW-0813">Transport</keyword>
<keyword evidence="14" id="KW-1185">Reference proteome</keyword>
<keyword evidence="6 12" id="KW-1003">Cell membrane</keyword>
<accession>A0ABV3TWR8</accession>
<dbReference type="Pfam" id="PF04995">
    <property type="entry name" value="CcmD"/>
    <property type="match status" value="1"/>
</dbReference>
<comment type="function">
    <text evidence="1 12">Required for the export of heme to the periplasm for the biogenesis of c-type cytochromes.</text>
</comment>
<evidence type="ECO:0000256" key="10">
    <source>
        <dbReference type="ARBA" id="ARBA00022989"/>
    </source>
</evidence>
<comment type="similarity">
    <text evidence="3 12">Belongs to the CcmD/CycX/HelD family.</text>
</comment>
<keyword evidence="11 12" id="KW-0472">Membrane</keyword>
<reference evidence="13 14" key="1">
    <citation type="journal article" date="2011" name="Int. J. Syst. Evol. Microbiol.">
        <title>Zhongshania antarctica gen. nov., sp. nov. and Zhongshania guokunii sp. nov., gammaproteobacteria respectively isolated from coastal attached (fast) ice and surface seawater of the Antarctic.</title>
        <authorList>
            <person name="Li H.J."/>
            <person name="Zhang X.Y."/>
            <person name="Chen C.X."/>
            <person name="Zhang Y.J."/>
            <person name="Gao Z.M."/>
            <person name="Yu Y."/>
            <person name="Chen X.L."/>
            <person name="Chen B."/>
            <person name="Zhang Y.Z."/>
        </authorList>
    </citation>
    <scope>NUCLEOTIDE SEQUENCE [LARGE SCALE GENOMIC DNA]</scope>
    <source>
        <strain evidence="13 14">R06B22</strain>
    </source>
</reference>
<sequence>MYFDSFGDLLTMSGHGSYVWFCYGASLFVLSALLWVARRRRRQAEQHIRAIVRRKKASLTSTN</sequence>
<comment type="subcellular location">
    <subcellularLocation>
        <location evidence="2 12">Cell inner membrane</location>
        <topology evidence="2 12">Single-pass membrane protein</topology>
    </subcellularLocation>
</comment>
<evidence type="ECO:0000313" key="13">
    <source>
        <dbReference type="EMBL" id="MEX1665690.1"/>
    </source>
</evidence>
<dbReference type="PANTHER" id="PTHR37531:SF1">
    <property type="entry name" value="HEME EXPORTER PROTEIN D"/>
    <property type="match status" value="1"/>
</dbReference>
<dbReference type="EMBL" id="JBFRYB010000001">
    <property type="protein sequence ID" value="MEX1665690.1"/>
    <property type="molecule type" value="Genomic_DNA"/>
</dbReference>
<evidence type="ECO:0000256" key="7">
    <source>
        <dbReference type="ARBA" id="ARBA00022519"/>
    </source>
</evidence>
<organism evidence="13 14">
    <name type="scientific">Zhongshania arctica</name>
    <dbReference type="NCBI Taxonomy" id="3238302"/>
    <lineage>
        <taxon>Bacteria</taxon>
        <taxon>Pseudomonadati</taxon>
        <taxon>Pseudomonadota</taxon>
        <taxon>Gammaproteobacteria</taxon>
        <taxon>Cellvibrionales</taxon>
        <taxon>Spongiibacteraceae</taxon>
        <taxon>Zhongshania</taxon>
    </lineage>
</organism>
<keyword evidence="9 12" id="KW-0201">Cytochrome c-type biogenesis</keyword>
<evidence type="ECO:0000256" key="12">
    <source>
        <dbReference type="RuleBase" id="RU363101"/>
    </source>
</evidence>